<dbReference type="InterPro" id="IPR051694">
    <property type="entry name" value="Immunoregulatory_rcpt-like"/>
</dbReference>
<keyword evidence="3 6" id="KW-1133">Transmembrane helix</keyword>
<feature type="chain" id="PRO_5043709976" evidence="7">
    <location>
        <begin position="28"/>
        <end position="365"/>
    </location>
</feature>
<dbReference type="GO" id="GO:0016020">
    <property type="term" value="C:membrane"/>
    <property type="evidence" value="ECO:0007669"/>
    <property type="project" value="UniProtKB-SubCell"/>
</dbReference>
<keyword evidence="2 6" id="KW-0812">Transmembrane</keyword>
<evidence type="ECO:0000256" key="4">
    <source>
        <dbReference type="ARBA" id="ARBA00023136"/>
    </source>
</evidence>
<dbReference type="AlphaFoldDB" id="A0AAW0BZG5"/>
<evidence type="ECO:0000256" key="5">
    <source>
        <dbReference type="SAM" id="MobiDB-lite"/>
    </source>
</evidence>
<dbReference type="Gene3D" id="1.20.5.510">
    <property type="entry name" value="Single helix bin"/>
    <property type="match status" value="1"/>
</dbReference>
<evidence type="ECO:0000256" key="1">
    <source>
        <dbReference type="ARBA" id="ARBA00004167"/>
    </source>
</evidence>
<reference evidence="8 9" key="1">
    <citation type="submission" date="2024-01" db="EMBL/GenBank/DDBJ databases">
        <title>A draft genome for a cacao thread blight-causing isolate of Paramarasmius palmivorus.</title>
        <authorList>
            <person name="Baruah I.K."/>
            <person name="Bukari Y."/>
            <person name="Amoako-Attah I."/>
            <person name="Meinhardt L.W."/>
            <person name="Bailey B.A."/>
            <person name="Cohen S.P."/>
        </authorList>
    </citation>
    <scope>NUCLEOTIDE SEQUENCE [LARGE SCALE GENOMIC DNA]</scope>
    <source>
        <strain evidence="8 9">GH-12</strain>
    </source>
</reference>
<feature type="compositionally biased region" description="Low complexity" evidence="5">
    <location>
        <begin position="281"/>
        <end position="297"/>
    </location>
</feature>
<evidence type="ECO:0000313" key="8">
    <source>
        <dbReference type="EMBL" id="KAK7032624.1"/>
    </source>
</evidence>
<dbReference type="PANTHER" id="PTHR15549">
    <property type="entry name" value="PAIRED IMMUNOGLOBULIN-LIKE TYPE 2 RECEPTOR"/>
    <property type="match status" value="1"/>
</dbReference>
<keyword evidence="9" id="KW-1185">Reference proteome</keyword>
<evidence type="ECO:0000256" key="2">
    <source>
        <dbReference type="ARBA" id="ARBA00022692"/>
    </source>
</evidence>
<feature type="signal peptide" evidence="7">
    <location>
        <begin position="1"/>
        <end position="27"/>
    </location>
</feature>
<sequence>MPKRWSFLRLLIPLHLLLFTSIEFAASRTVYTIIDDTNGDEQTKVKPTYFPSTGVWDDNTCGDAQGCAIVPDAALAYQGTWTAATYRPKAVSGDKISVLFGFQGTGISIFLILANDLGRPWVTTLTECNFTLDGQLMKEYRHAPTSQSGLQYREEAFTVSGLSNSSHLVEISAGGLGYEVFLNFDYANYTYEIPDSASNLPSSLPESSSSTGAIVGGVVGGVLALLAIIALAVFLVCRKRRTRATPVSVDPAITPFFVSSDEAESGIRQPQFIPYSTTLKSQSHSSAPSSSSSANEKYSAERAELRRLRDELRHLQGSRTQNPAPSIPDSGLDTNVAELREEMRRIQEQLDALRHDSGPPPVYTS</sequence>
<protein>
    <submittedName>
        <fullName evidence="8">Uncharacterized protein</fullName>
    </submittedName>
</protein>
<dbReference type="Gene3D" id="2.60.120.260">
    <property type="entry name" value="Galactose-binding domain-like"/>
    <property type="match status" value="1"/>
</dbReference>
<evidence type="ECO:0000256" key="3">
    <source>
        <dbReference type="ARBA" id="ARBA00022989"/>
    </source>
</evidence>
<comment type="caution">
    <text evidence="8">The sequence shown here is derived from an EMBL/GenBank/DDBJ whole genome shotgun (WGS) entry which is preliminary data.</text>
</comment>
<comment type="subcellular location">
    <subcellularLocation>
        <location evidence="1">Membrane</location>
        <topology evidence="1">Single-pass membrane protein</topology>
    </subcellularLocation>
</comment>
<accession>A0AAW0BZG5</accession>
<keyword evidence="4 6" id="KW-0472">Membrane</keyword>
<dbReference type="GO" id="GO:0071944">
    <property type="term" value="C:cell periphery"/>
    <property type="evidence" value="ECO:0007669"/>
    <property type="project" value="UniProtKB-ARBA"/>
</dbReference>
<evidence type="ECO:0000256" key="7">
    <source>
        <dbReference type="SAM" id="SignalP"/>
    </source>
</evidence>
<evidence type="ECO:0000313" key="9">
    <source>
        <dbReference type="Proteomes" id="UP001383192"/>
    </source>
</evidence>
<evidence type="ECO:0000256" key="6">
    <source>
        <dbReference type="SAM" id="Phobius"/>
    </source>
</evidence>
<feature type="transmembrane region" description="Helical" evidence="6">
    <location>
        <begin position="213"/>
        <end position="236"/>
    </location>
</feature>
<feature type="region of interest" description="Disordered" evidence="5">
    <location>
        <begin position="278"/>
        <end position="336"/>
    </location>
</feature>
<dbReference type="Proteomes" id="UP001383192">
    <property type="component" value="Unassembled WGS sequence"/>
</dbReference>
<feature type="compositionally biased region" description="Basic and acidic residues" evidence="5">
    <location>
        <begin position="298"/>
        <end position="314"/>
    </location>
</feature>
<proteinExistence type="predicted"/>
<dbReference type="EMBL" id="JAYKXP010000062">
    <property type="protein sequence ID" value="KAK7032624.1"/>
    <property type="molecule type" value="Genomic_DNA"/>
</dbReference>
<name>A0AAW0BZG5_9AGAR</name>
<organism evidence="8 9">
    <name type="scientific">Paramarasmius palmivorus</name>
    <dbReference type="NCBI Taxonomy" id="297713"/>
    <lineage>
        <taxon>Eukaryota</taxon>
        <taxon>Fungi</taxon>
        <taxon>Dikarya</taxon>
        <taxon>Basidiomycota</taxon>
        <taxon>Agaricomycotina</taxon>
        <taxon>Agaricomycetes</taxon>
        <taxon>Agaricomycetidae</taxon>
        <taxon>Agaricales</taxon>
        <taxon>Marasmiineae</taxon>
        <taxon>Marasmiaceae</taxon>
        <taxon>Paramarasmius</taxon>
    </lineage>
</organism>
<keyword evidence="7" id="KW-0732">Signal</keyword>
<gene>
    <name evidence="8" type="ORF">VNI00_012887</name>
</gene>
<dbReference type="PANTHER" id="PTHR15549:SF26">
    <property type="entry name" value="AXIAL BUDDING PATTERN PROTEIN 2-RELATED"/>
    <property type="match status" value="1"/>
</dbReference>